<evidence type="ECO:0000313" key="3">
    <source>
        <dbReference type="EMBL" id="QDV85124.1"/>
    </source>
</evidence>
<dbReference type="RefSeq" id="WP_419580170.1">
    <property type="nucleotide sequence ID" value="NZ_CP036432.1"/>
</dbReference>
<dbReference type="Proteomes" id="UP000318081">
    <property type="component" value="Chromosome"/>
</dbReference>
<protein>
    <submittedName>
        <fullName evidence="3">Acetyl xylan esterase (AXE1)</fullName>
    </submittedName>
</protein>
<gene>
    <name evidence="3" type="ORF">TBK1r_40780</name>
</gene>
<dbReference type="PANTHER" id="PTHR22946">
    <property type="entry name" value="DIENELACTONE HYDROLASE DOMAIN-CONTAINING PROTEIN-RELATED"/>
    <property type="match status" value="1"/>
</dbReference>
<dbReference type="SUPFAM" id="SSF53474">
    <property type="entry name" value="alpha/beta-Hydrolases"/>
    <property type="match status" value="2"/>
</dbReference>
<dbReference type="Gene3D" id="3.40.50.1820">
    <property type="entry name" value="alpha/beta hydrolase"/>
    <property type="match status" value="2"/>
</dbReference>
<dbReference type="InterPro" id="IPR008391">
    <property type="entry name" value="AXE1_dom"/>
</dbReference>
<dbReference type="Pfam" id="PF05448">
    <property type="entry name" value="AXE1"/>
    <property type="match status" value="1"/>
</dbReference>
<dbReference type="InterPro" id="IPR050261">
    <property type="entry name" value="FrsA_esterase"/>
</dbReference>
<feature type="chain" id="PRO_5045147399" evidence="1">
    <location>
        <begin position="21"/>
        <end position="723"/>
    </location>
</feature>
<evidence type="ECO:0000313" key="4">
    <source>
        <dbReference type="Proteomes" id="UP000318081"/>
    </source>
</evidence>
<feature type="signal peptide" evidence="1">
    <location>
        <begin position="1"/>
        <end position="20"/>
    </location>
</feature>
<evidence type="ECO:0000259" key="2">
    <source>
        <dbReference type="Pfam" id="PF05448"/>
    </source>
</evidence>
<dbReference type="PANTHER" id="PTHR22946:SF8">
    <property type="entry name" value="ACETYL XYLAN ESTERASE DOMAIN-CONTAINING PROTEIN"/>
    <property type="match status" value="1"/>
</dbReference>
<organism evidence="3 4">
    <name type="scientific">Stieleria magnilauensis</name>
    <dbReference type="NCBI Taxonomy" id="2527963"/>
    <lineage>
        <taxon>Bacteria</taxon>
        <taxon>Pseudomonadati</taxon>
        <taxon>Planctomycetota</taxon>
        <taxon>Planctomycetia</taxon>
        <taxon>Pirellulales</taxon>
        <taxon>Pirellulaceae</taxon>
        <taxon>Stieleria</taxon>
    </lineage>
</organism>
<keyword evidence="4" id="KW-1185">Reference proteome</keyword>
<name>A0ABX5XSZ2_9BACT</name>
<reference evidence="3 4" key="1">
    <citation type="submission" date="2019-02" db="EMBL/GenBank/DDBJ databases">
        <title>Deep-cultivation of Planctomycetes and their phenomic and genomic characterization uncovers novel biology.</title>
        <authorList>
            <person name="Wiegand S."/>
            <person name="Jogler M."/>
            <person name="Boedeker C."/>
            <person name="Pinto D."/>
            <person name="Vollmers J."/>
            <person name="Rivas-Marin E."/>
            <person name="Kohn T."/>
            <person name="Peeters S.H."/>
            <person name="Heuer A."/>
            <person name="Rast P."/>
            <person name="Oberbeckmann S."/>
            <person name="Bunk B."/>
            <person name="Jeske O."/>
            <person name="Meyerdierks A."/>
            <person name="Storesund J.E."/>
            <person name="Kallscheuer N."/>
            <person name="Luecker S."/>
            <person name="Lage O.M."/>
            <person name="Pohl T."/>
            <person name="Merkel B.J."/>
            <person name="Hornburger P."/>
            <person name="Mueller R.-W."/>
            <person name="Bruemmer F."/>
            <person name="Labrenz M."/>
            <person name="Spormann A.M."/>
            <person name="Op den Camp H."/>
            <person name="Overmann J."/>
            <person name="Amann R."/>
            <person name="Jetten M.S.M."/>
            <person name="Mascher T."/>
            <person name="Medema M.H."/>
            <person name="Devos D.P."/>
            <person name="Kaster A.-K."/>
            <person name="Ovreas L."/>
            <person name="Rohde M."/>
            <person name="Galperin M.Y."/>
            <person name="Jogler C."/>
        </authorList>
    </citation>
    <scope>NUCLEOTIDE SEQUENCE [LARGE SCALE GENOMIC DNA]</scope>
    <source>
        <strain evidence="3 4">TBK1r</strain>
    </source>
</reference>
<dbReference type="InterPro" id="IPR029058">
    <property type="entry name" value="AB_hydrolase_fold"/>
</dbReference>
<evidence type="ECO:0000256" key="1">
    <source>
        <dbReference type="SAM" id="SignalP"/>
    </source>
</evidence>
<feature type="domain" description="Acetyl xylan esterase" evidence="2">
    <location>
        <begin position="177"/>
        <end position="281"/>
    </location>
</feature>
<keyword evidence="1" id="KW-0732">Signal</keyword>
<proteinExistence type="predicted"/>
<dbReference type="EMBL" id="CP036432">
    <property type="protein sequence ID" value="QDV85124.1"/>
    <property type="molecule type" value="Genomic_DNA"/>
</dbReference>
<sequence length="723" mass="79894">MMRYCLTCLLWIACTIAASADGLRALPEATRPADRRLGELRNLNSYFPFKPVEDPEAWPQRRAEIQRRILLSQGLWPMPSKPDLNAVIHGRVERDDYVVDRVYFESIPGHFVTGSLYRPKGKSGPFPAILSPHGHWSDGRFYDAGEAQIRADLASGAERFAVGGRFPIQARAVQLARMGCLVFVYDMTGNADSIQIGHRPDKAAHLDRATDWGFFSAQAELRLQNMMGLQTWNSIRAVDFMLELDETDPTRIGVTGASGGGTQSMILGAIDDRIAAAMPCVMVSTSMQGGCTCENAPYMRIDQGNVDIAAAIAPRPLGLTAADDWTVELETKGYPDLRQLYTDLGHKDRLTAAFHLHFKHNYNHVNRAVMYAFFNRHFQLGFKEPILEQDYVPLSRSEATVWTDEHPAPRGDAIGDPHEVRILQLATEDSRRQMDALIPTTNDQLEEYQRVVGGAWETILGRRLDQVQATSFHQVKAIKQEGLSITVGLLDHAGEQLPIVEVGDSGAKGTIVWITDEGKQGLWDGDRLNPLVAKIARAGYRVVSVDLIGQGEFVSGGESLDTQRMWYQRGGEQAWHRFAGYTYGYNHPLFVQRVHDVLSAIQHATSTGNRHIHLVGIGDHAGAIAAAARSQAGDAVGRTFIDLKGFRFASLQRQDDPMFVPGAVKYLDVDGLLSLCVPGALDIVSPDLPIVDRVQRASGTSKGVRWHQTGEELLSAIGDWAVR</sequence>
<accession>A0ABX5XSZ2</accession>